<dbReference type="InterPro" id="IPR038332">
    <property type="entry name" value="PPE_sf"/>
</dbReference>
<dbReference type="Pfam" id="PF00823">
    <property type="entry name" value="PPE"/>
    <property type="match status" value="1"/>
</dbReference>
<comment type="caution">
    <text evidence="3">The sequence shown here is derived from an EMBL/GenBank/DDBJ whole genome shotgun (WGS) entry which is preliminary data.</text>
</comment>
<dbReference type="Gene3D" id="1.20.1260.20">
    <property type="entry name" value="PPE superfamily"/>
    <property type="match status" value="1"/>
</dbReference>
<organism evidence="3 4">
    <name type="scientific">Mycobacterium malmoense</name>
    <dbReference type="NCBI Taxonomy" id="1780"/>
    <lineage>
        <taxon>Bacteria</taxon>
        <taxon>Bacillati</taxon>
        <taxon>Actinomycetota</taxon>
        <taxon>Actinomycetes</taxon>
        <taxon>Mycobacteriales</taxon>
        <taxon>Mycobacteriaceae</taxon>
        <taxon>Mycobacterium</taxon>
    </lineage>
</organism>
<reference evidence="3 4" key="1">
    <citation type="submission" date="2017-02" db="EMBL/GenBank/DDBJ databases">
        <title>The new phylogeny of genus Mycobacterium.</title>
        <authorList>
            <person name="Tortoli E."/>
            <person name="Trovato A."/>
            <person name="Cirillo D.M."/>
        </authorList>
    </citation>
    <scope>NUCLEOTIDE SEQUENCE [LARGE SCALE GENOMIC DNA]</scope>
    <source>
        <strain evidence="3 4">IP1130001</strain>
    </source>
</reference>
<dbReference type="PANTHER" id="PTHR46766:SF1">
    <property type="entry name" value="GLUTAMINE-RICH PROTEIN 2"/>
    <property type="match status" value="1"/>
</dbReference>
<dbReference type="RefSeq" id="WP_083009984.1">
    <property type="nucleotide sequence ID" value="NZ_CP060015.1"/>
</dbReference>
<dbReference type="InterPro" id="IPR000030">
    <property type="entry name" value="PPE_dom"/>
</dbReference>
<evidence type="ECO:0000313" key="3">
    <source>
        <dbReference type="EMBL" id="ORA84149.1"/>
    </source>
</evidence>
<dbReference type="EMBL" id="MVHV01000005">
    <property type="protein sequence ID" value="ORA84149.1"/>
    <property type="molecule type" value="Genomic_DNA"/>
</dbReference>
<name>A0ABX3SUL3_MYCMA</name>
<evidence type="ECO:0000259" key="2">
    <source>
        <dbReference type="Pfam" id="PF00823"/>
    </source>
</evidence>
<feature type="domain" description="PPE" evidence="2">
    <location>
        <begin position="2"/>
        <end position="163"/>
    </location>
</feature>
<dbReference type="PANTHER" id="PTHR46766">
    <property type="entry name" value="GLUTAMINE-RICH PROTEIN 2"/>
    <property type="match status" value="1"/>
</dbReference>
<keyword evidence="4" id="KW-1185">Reference proteome</keyword>
<comment type="similarity">
    <text evidence="1">Belongs to the mycobacterial PPE family.</text>
</comment>
<evidence type="ECO:0000256" key="1">
    <source>
        <dbReference type="ARBA" id="ARBA00010652"/>
    </source>
</evidence>
<dbReference type="SUPFAM" id="SSF140459">
    <property type="entry name" value="PE/PPE dimer-like"/>
    <property type="match status" value="1"/>
</dbReference>
<proteinExistence type="inferred from homology"/>
<evidence type="ECO:0000313" key="4">
    <source>
        <dbReference type="Proteomes" id="UP000243140"/>
    </source>
</evidence>
<gene>
    <name evidence="3" type="ORF">BST29_06500</name>
</gene>
<accession>A0ABX3SUL3</accession>
<protein>
    <recommendedName>
        <fullName evidence="2">PPE domain-containing protein</fullName>
    </recommendedName>
</protein>
<sequence>MDFGTRAPEINSGLLYSGPGSGSMMAVAKTWEGLAARLCEAVAVHTSAIAKPATGFQGPVAMTTTQVTAPYLGWLIATAARAQQTATKAAAAASAYESAFAATVPPTAIDDNRARRVWLASANCLGQLSPAIGDNEAEYERMWAQDADVMYAYASASAEASTVTPFTSPPTTGGPAGHGAAVTWAAIAAPEIMSAGYQVMSAIPEALRALCASPLTPFDASLSPVTSSLSKLSSLSAPSDVAIEHLNSLNKEAALAKTAMLHKAAGLRSLLAGPGGASGAPFTAGFDRGTSVGALSVPRGWVSEATPNQATAELQRGWVCEPIRPAQTDEPPPPCPLFR</sequence>
<dbReference type="Proteomes" id="UP000243140">
    <property type="component" value="Unassembled WGS sequence"/>
</dbReference>